<dbReference type="PANTHER" id="PTHR35601">
    <property type="entry name" value="TOXIN RELE"/>
    <property type="match status" value="1"/>
</dbReference>
<dbReference type="PANTHER" id="PTHR35601:SF1">
    <property type="entry name" value="TOXIN RELE"/>
    <property type="match status" value="1"/>
</dbReference>
<evidence type="ECO:0000256" key="3">
    <source>
        <dbReference type="SAM" id="MobiDB-lite"/>
    </source>
</evidence>
<dbReference type="InterPro" id="IPR035093">
    <property type="entry name" value="RelE/ParE_toxin_dom_sf"/>
</dbReference>
<accession>A0A8J3WMN2</accession>
<evidence type="ECO:0000313" key="4">
    <source>
        <dbReference type="EMBL" id="GIH96679.1"/>
    </source>
</evidence>
<gene>
    <name evidence="4" type="ORF">Psi01_73090</name>
</gene>
<feature type="region of interest" description="Disordered" evidence="3">
    <location>
        <begin position="1"/>
        <end position="22"/>
    </location>
</feature>
<dbReference type="Proteomes" id="UP000619788">
    <property type="component" value="Unassembled WGS sequence"/>
</dbReference>
<dbReference type="AlphaFoldDB" id="A0A8J3WMN2"/>
<comment type="similarity">
    <text evidence="1">Belongs to the RelE toxin family.</text>
</comment>
<evidence type="ECO:0000256" key="2">
    <source>
        <dbReference type="ARBA" id="ARBA00022649"/>
    </source>
</evidence>
<keyword evidence="5" id="KW-1185">Reference proteome</keyword>
<protein>
    <submittedName>
        <fullName evidence="4">Toxin RelG</fullName>
    </submittedName>
</protein>
<dbReference type="Pfam" id="PF05016">
    <property type="entry name" value="ParE_toxin"/>
    <property type="match status" value="1"/>
</dbReference>
<organism evidence="4 5">
    <name type="scientific">Planobispora siamensis</name>
    <dbReference type="NCBI Taxonomy" id="936338"/>
    <lineage>
        <taxon>Bacteria</taxon>
        <taxon>Bacillati</taxon>
        <taxon>Actinomycetota</taxon>
        <taxon>Actinomycetes</taxon>
        <taxon>Streptosporangiales</taxon>
        <taxon>Streptosporangiaceae</taxon>
        <taxon>Planobispora</taxon>
    </lineage>
</organism>
<dbReference type="SUPFAM" id="SSF143011">
    <property type="entry name" value="RelE-like"/>
    <property type="match status" value="1"/>
</dbReference>
<evidence type="ECO:0000313" key="5">
    <source>
        <dbReference type="Proteomes" id="UP000619788"/>
    </source>
</evidence>
<sequence length="113" mass="12644">MSERSERAMDTAAQRTRPTEDGLPACTLRITVPAARALASRLPEKVSAAAYEFITGALLENPRRVGKLLLLPPYEGTRSARRGTYRTLYEIDEENHEVIVTAIDHRADAHRSR</sequence>
<reference evidence="4 5" key="1">
    <citation type="submission" date="2021-01" db="EMBL/GenBank/DDBJ databases">
        <title>Whole genome shotgun sequence of Planobispora siamensis NBRC 107568.</title>
        <authorList>
            <person name="Komaki H."/>
            <person name="Tamura T."/>
        </authorList>
    </citation>
    <scope>NUCLEOTIDE SEQUENCE [LARGE SCALE GENOMIC DNA]</scope>
    <source>
        <strain evidence="4 5">NBRC 107568</strain>
    </source>
</reference>
<evidence type="ECO:0000256" key="1">
    <source>
        <dbReference type="ARBA" id="ARBA00006226"/>
    </source>
</evidence>
<comment type="caution">
    <text evidence="4">The sequence shown here is derived from an EMBL/GenBank/DDBJ whole genome shotgun (WGS) entry which is preliminary data.</text>
</comment>
<dbReference type="InterPro" id="IPR007712">
    <property type="entry name" value="RelE/ParE_toxin"/>
</dbReference>
<dbReference type="Gene3D" id="3.30.2310.20">
    <property type="entry name" value="RelE-like"/>
    <property type="match status" value="1"/>
</dbReference>
<dbReference type="EMBL" id="BOOJ01000069">
    <property type="protein sequence ID" value="GIH96679.1"/>
    <property type="molecule type" value="Genomic_DNA"/>
</dbReference>
<name>A0A8J3WMN2_9ACTN</name>
<dbReference type="RefSeq" id="WP_239128290.1">
    <property type="nucleotide sequence ID" value="NZ_BOOJ01000069.1"/>
</dbReference>
<keyword evidence="2" id="KW-1277">Toxin-antitoxin system</keyword>
<proteinExistence type="inferred from homology"/>